<protein>
    <submittedName>
        <fullName evidence="1">HAD family hydrolase</fullName>
    </submittedName>
</protein>
<dbReference type="NCBIfam" id="TIGR01509">
    <property type="entry name" value="HAD-SF-IA-v3"/>
    <property type="match status" value="1"/>
</dbReference>
<gene>
    <name evidence="1" type="ORF">FCG67_02280</name>
</gene>
<dbReference type="InterPro" id="IPR023214">
    <property type="entry name" value="HAD_sf"/>
</dbReference>
<reference evidence="1 2" key="1">
    <citation type="submission" date="2019-04" db="EMBL/GenBank/DDBJ databases">
        <title>Rhodococcus oryzae sp. nov., a novel actinomycete isolated from rhizosphere soil of rice (Oryza sativa L.).</title>
        <authorList>
            <person name="Li C."/>
        </authorList>
    </citation>
    <scope>NUCLEOTIDE SEQUENCE [LARGE SCALE GENOMIC DNA]</scope>
    <source>
        <strain evidence="1 2">NEAU-CX67</strain>
    </source>
</reference>
<name>A0ABY2RQX8_9NOCA</name>
<comment type="caution">
    <text evidence="1">The sequence shown here is derived from an EMBL/GenBank/DDBJ whole genome shotgun (WGS) entry which is preliminary data.</text>
</comment>
<keyword evidence="1" id="KW-0378">Hydrolase</keyword>
<accession>A0ABY2RQX8</accession>
<dbReference type="SUPFAM" id="SSF56784">
    <property type="entry name" value="HAD-like"/>
    <property type="match status" value="1"/>
</dbReference>
<dbReference type="EMBL" id="SUMD01000001">
    <property type="protein sequence ID" value="TJZ81473.1"/>
    <property type="molecule type" value="Genomic_DNA"/>
</dbReference>
<evidence type="ECO:0000313" key="2">
    <source>
        <dbReference type="Proteomes" id="UP000305109"/>
    </source>
</evidence>
<dbReference type="RefSeq" id="WP_136906719.1">
    <property type="nucleotide sequence ID" value="NZ_SUMD01000001.1"/>
</dbReference>
<keyword evidence="2" id="KW-1185">Reference proteome</keyword>
<dbReference type="InterPro" id="IPR006439">
    <property type="entry name" value="HAD-SF_hydro_IA"/>
</dbReference>
<evidence type="ECO:0000313" key="1">
    <source>
        <dbReference type="EMBL" id="TJZ81473.1"/>
    </source>
</evidence>
<proteinExistence type="predicted"/>
<dbReference type="Pfam" id="PF00702">
    <property type="entry name" value="Hydrolase"/>
    <property type="match status" value="1"/>
</dbReference>
<dbReference type="Gene3D" id="3.40.50.1000">
    <property type="entry name" value="HAD superfamily/HAD-like"/>
    <property type="match status" value="1"/>
</dbReference>
<dbReference type="PANTHER" id="PTHR43611">
    <property type="entry name" value="ALPHA-D-GLUCOSE 1-PHOSPHATE PHOSPHATASE"/>
    <property type="match status" value="1"/>
</dbReference>
<sequence length="140" mass="14267">MQGLVVDFGGVLAGSGSDRAVLTEIIGALRAVGVRSAILSNDPGGPAGAELRGLGNGVLVDEVVLSGDVGMAKPDPRIYRLTADRLGLAPVDCVFVDDLAVNVRGAAASGMVGVHHVDPEATATELRILFDLGQGVPVQW</sequence>
<organism evidence="1 2">
    <name type="scientific">Rhodococcus oryzae</name>
    <dbReference type="NCBI Taxonomy" id="2571143"/>
    <lineage>
        <taxon>Bacteria</taxon>
        <taxon>Bacillati</taxon>
        <taxon>Actinomycetota</taxon>
        <taxon>Actinomycetes</taxon>
        <taxon>Mycobacteriales</taxon>
        <taxon>Nocardiaceae</taxon>
        <taxon>Rhodococcus</taxon>
    </lineage>
</organism>
<dbReference type="PANTHER" id="PTHR43611:SF3">
    <property type="entry name" value="FLAVIN MONONUCLEOTIDE HYDROLASE 1, CHLOROPLATIC"/>
    <property type="match status" value="1"/>
</dbReference>
<dbReference type="InterPro" id="IPR036412">
    <property type="entry name" value="HAD-like_sf"/>
</dbReference>
<dbReference type="GO" id="GO:0016787">
    <property type="term" value="F:hydrolase activity"/>
    <property type="evidence" value="ECO:0007669"/>
    <property type="project" value="UniProtKB-KW"/>
</dbReference>
<dbReference type="Proteomes" id="UP000305109">
    <property type="component" value="Unassembled WGS sequence"/>
</dbReference>